<dbReference type="EC" id="3.1.3.25" evidence="8"/>
<comment type="catalytic activity">
    <reaction evidence="1 8">
        <text>a myo-inositol phosphate + H2O = myo-inositol + phosphate</text>
        <dbReference type="Rhea" id="RHEA:24056"/>
        <dbReference type="ChEBI" id="CHEBI:15377"/>
        <dbReference type="ChEBI" id="CHEBI:17268"/>
        <dbReference type="ChEBI" id="CHEBI:43474"/>
        <dbReference type="ChEBI" id="CHEBI:84139"/>
        <dbReference type="EC" id="3.1.3.25"/>
    </reaction>
</comment>
<evidence type="ECO:0000256" key="7">
    <source>
        <dbReference type="PIRSR" id="PIRSR600760-2"/>
    </source>
</evidence>
<dbReference type="Gene3D" id="3.40.190.80">
    <property type="match status" value="1"/>
</dbReference>
<keyword evidence="4 7" id="KW-0479">Metal-binding</keyword>
<evidence type="ECO:0000313" key="10">
    <source>
        <dbReference type="Proteomes" id="UP000077339"/>
    </source>
</evidence>
<keyword evidence="6 7" id="KW-0460">Magnesium</keyword>
<dbReference type="PRINTS" id="PR00377">
    <property type="entry name" value="IMPHPHTASES"/>
</dbReference>
<organism evidence="9 10">
    <name type="scientific">Kosmotoga arenicorallina S304</name>
    <dbReference type="NCBI Taxonomy" id="1453497"/>
    <lineage>
        <taxon>Bacteria</taxon>
        <taxon>Thermotogati</taxon>
        <taxon>Thermotogota</taxon>
        <taxon>Thermotogae</taxon>
        <taxon>Kosmotogales</taxon>
        <taxon>Kosmotogaceae</taxon>
        <taxon>Kosmotoga</taxon>
    </lineage>
</organism>
<feature type="binding site" evidence="7">
    <location>
        <position position="87"/>
    </location>
    <ligand>
        <name>Mg(2+)</name>
        <dbReference type="ChEBI" id="CHEBI:18420"/>
        <label>1</label>
        <note>catalytic</note>
    </ligand>
</feature>
<dbReference type="SUPFAM" id="SSF56655">
    <property type="entry name" value="Carbohydrate phosphatase"/>
    <property type="match status" value="1"/>
</dbReference>
<keyword evidence="5 8" id="KW-0378">Hydrolase</keyword>
<dbReference type="Gene3D" id="3.30.540.10">
    <property type="entry name" value="Fructose-1,6-Bisphosphatase, subunit A, domain 1"/>
    <property type="match status" value="1"/>
</dbReference>
<dbReference type="GO" id="GO:0046872">
    <property type="term" value="F:metal ion binding"/>
    <property type="evidence" value="ECO:0007669"/>
    <property type="project" value="UniProtKB-KW"/>
</dbReference>
<feature type="binding site" evidence="7">
    <location>
        <position position="67"/>
    </location>
    <ligand>
        <name>Mg(2+)</name>
        <dbReference type="ChEBI" id="CHEBI:18420"/>
        <label>1</label>
        <note>catalytic</note>
    </ligand>
</feature>
<evidence type="ECO:0000256" key="4">
    <source>
        <dbReference type="ARBA" id="ARBA00022723"/>
    </source>
</evidence>
<keyword evidence="10" id="KW-1185">Reference proteome</keyword>
<dbReference type="PROSITE" id="PS00630">
    <property type="entry name" value="IMP_2"/>
    <property type="match status" value="1"/>
</dbReference>
<gene>
    <name evidence="9" type="ORF">AT15_07615</name>
</gene>
<name>A0A182C770_9BACT</name>
<dbReference type="GO" id="GO:0008934">
    <property type="term" value="F:inositol monophosphate 1-phosphatase activity"/>
    <property type="evidence" value="ECO:0007669"/>
    <property type="project" value="InterPro"/>
</dbReference>
<dbReference type="CDD" id="cd01639">
    <property type="entry name" value="IMPase"/>
    <property type="match status" value="1"/>
</dbReference>
<dbReference type="GO" id="GO:0046854">
    <property type="term" value="P:phosphatidylinositol phosphate biosynthetic process"/>
    <property type="evidence" value="ECO:0007669"/>
    <property type="project" value="InterPro"/>
</dbReference>
<evidence type="ECO:0000256" key="1">
    <source>
        <dbReference type="ARBA" id="ARBA00001033"/>
    </source>
</evidence>
<dbReference type="InterPro" id="IPR020583">
    <property type="entry name" value="Inositol_monoP_metal-BS"/>
</dbReference>
<dbReference type="FunFam" id="3.30.540.10:FF:000003">
    <property type="entry name" value="Inositol-1-monophosphatase"/>
    <property type="match status" value="1"/>
</dbReference>
<dbReference type="PANTHER" id="PTHR20854">
    <property type="entry name" value="INOSITOL MONOPHOSPHATASE"/>
    <property type="match status" value="1"/>
</dbReference>
<reference evidence="9 10" key="1">
    <citation type="submission" date="2014-02" db="EMBL/GenBank/DDBJ databases">
        <title>Kosmotoga genome sequencing.</title>
        <authorList>
            <person name="Pollo S.M."/>
            <person name="Charchuk R."/>
            <person name="Nesbo C.L."/>
        </authorList>
    </citation>
    <scope>NUCLEOTIDE SEQUENCE [LARGE SCALE GENOMIC DNA]</scope>
    <source>
        <strain evidence="9 10">S304</strain>
    </source>
</reference>
<sequence length="257" mass="28986">MPRKRFDFAMQLVKNIGSELKRLEKAERIISYKTNELDLVTQFDLEIQEEFVRAIIEKYPSDTILAEEKGLSKVKPSSATWIIDPIDGTANFAHGLPLYCISLAYYENSNPVFGLIYSPKTDELFSAFHNDGAFLNDSKIMVSRRNNLKESIITIGTSTLSSMELLNLLHENVRRPRVLGTAALQSAFVAAGYSEAFIGYRLNIWDIAAAYIIVKEAGGKVTDWSGKEITPWETEKMLFSNGLMHKELCSLINTIDF</sequence>
<comment type="caution">
    <text evidence="9">The sequence shown here is derived from an EMBL/GenBank/DDBJ whole genome shotgun (WGS) entry which is preliminary data.</text>
</comment>
<evidence type="ECO:0000256" key="6">
    <source>
        <dbReference type="ARBA" id="ARBA00022842"/>
    </source>
</evidence>
<accession>A0A182C770</accession>
<dbReference type="EMBL" id="JFHK01000004">
    <property type="protein sequence ID" value="OAA31355.1"/>
    <property type="molecule type" value="Genomic_DNA"/>
</dbReference>
<evidence type="ECO:0000256" key="2">
    <source>
        <dbReference type="ARBA" id="ARBA00001946"/>
    </source>
</evidence>
<dbReference type="Proteomes" id="UP000077339">
    <property type="component" value="Unassembled WGS sequence"/>
</dbReference>
<feature type="binding site" evidence="7">
    <location>
        <position position="84"/>
    </location>
    <ligand>
        <name>Mg(2+)</name>
        <dbReference type="ChEBI" id="CHEBI:18420"/>
        <label>1</label>
        <note>catalytic</note>
    </ligand>
</feature>
<dbReference type="STRING" id="1453497.AT15_07615"/>
<proteinExistence type="inferred from homology"/>
<evidence type="ECO:0000256" key="8">
    <source>
        <dbReference type="RuleBase" id="RU364068"/>
    </source>
</evidence>
<feature type="binding site" evidence="7">
    <location>
        <position position="206"/>
    </location>
    <ligand>
        <name>Mg(2+)</name>
        <dbReference type="ChEBI" id="CHEBI:18420"/>
        <label>1</label>
        <note>catalytic</note>
    </ligand>
</feature>
<evidence type="ECO:0000313" key="9">
    <source>
        <dbReference type="EMBL" id="OAA31355.1"/>
    </source>
</evidence>
<dbReference type="InterPro" id="IPR000760">
    <property type="entry name" value="Inositol_monophosphatase-like"/>
</dbReference>
<comment type="similarity">
    <text evidence="3 8">Belongs to the inositol monophosphatase superfamily.</text>
</comment>
<comment type="cofactor">
    <cofactor evidence="2 7 8">
        <name>Mg(2+)</name>
        <dbReference type="ChEBI" id="CHEBI:18420"/>
    </cofactor>
</comment>
<dbReference type="GO" id="GO:0006020">
    <property type="term" value="P:inositol metabolic process"/>
    <property type="evidence" value="ECO:0007669"/>
    <property type="project" value="TreeGrafter"/>
</dbReference>
<protein>
    <recommendedName>
        <fullName evidence="8">Inositol-1-monophosphatase</fullName>
        <ecNumber evidence="8">3.1.3.25</ecNumber>
    </recommendedName>
</protein>
<dbReference type="InterPro" id="IPR033942">
    <property type="entry name" value="IMPase"/>
</dbReference>
<evidence type="ECO:0000256" key="5">
    <source>
        <dbReference type="ARBA" id="ARBA00022801"/>
    </source>
</evidence>
<dbReference type="InterPro" id="IPR020550">
    <property type="entry name" value="Inositol_monophosphatase_CS"/>
</dbReference>
<dbReference type="AlphaFoldDB" id="A0A182C770"/>
<evidence type="ECO:0000256" key="3">
    <source>
        <dbReference type="ARBA" id="ARBA00009759"/>
    </source>
</evidence>
<dbReference type="PROSITE" id="PS00629">
    <property type="entry name" value="IMP_1"/>
    <property type="match status" value="1"/>
</dbReference>
<dbReference type="RefSeq" id="WP_068346430.1">
    <property type="nucleotide sequence ID" value="NZ_JFHK01000004.1"/>
</dbReference>
<dbReference type="OrthoDB" id="9772456at2"/>
<dbReference type="Pfam" id="PF00459">
    <property type="entry name" value="Inositol_P"/>
    <property type="match status" value="1"/>
</dbReference>
<dbReference type="GO" id="GO:0007165">
    <property type="term" value="P:signal transduction"/>
    <property type="evidence" value="ECO:0007669"/>
    <property type="project" value="TreeGrafter"/>
</dbReference>
<dbReference type="PATRIC" id="fig|1453497.3.peg.1518"/>
<dbReference type="PANTHER" id="PTHR20854:SF4">
    <property type="entry name" value="INOSITOL-1-MONOPHOSPHATASE-RELATED"/>
    <property type="match status" value="1"/>
</dbReference>
<feature type="binding site" evidence="7">
    <location>
        <position position="86"/>
    </location>
    <ligand>
        <name>Mg(2+)</name>
        <dbReference type="ChEBI" id="CHEBI:18420"/>
        <label>1</label>
        <note>catalytic</note>
    </ligand>
</feature>